<evidence type="ECO:0000313" key="1">
    <source>
        <dbReference type="EMBL" id="KHS43387.1"/>
    </source>
</evidence>
<dbReference type="EMBL" id="JRVC01000022">
    <property type="protein sequence ID" value="KHS43387.1"/>
    <property type="molecule type" value="Genomic_DNA"/>
</dbReference>
<reference evidence="1 2" key="1">
    <citation type="submission" date="2014-10" db="EMBL/GenBank/DDBJ databases">
        <title>Draft genome sequence of Novosphingobium subterraneum DSM 12447.</title>
        <authorList>
            <person name="Gan H.M."/>
            <person name="Gan H.Y."/>
            <person name="Savka M.A."/>
        </authorList>
    </citation>
    <scope>NUCLEOTIDE SEQUENCE [LARGE SCALE GENOMIC DNA]</scope>
    <source>
        <strain evidence="1 2">DSM 12447</strain>
    </source>
</reference>
<dbReference type="AlphaFoldDB" id="A0A0B9A232"/>
<dbReference type="Proteomes" id="UP000031338">
    <property type="component" value="Unassembled WGS sequence"/>
</dbReference>
<dbReference type="STRING" id="48936.NJ75_03696"/>
<protein>
    <submittedName>
        <fullName evidence="1">Uncharacterized protein</fullName>
    </submittedName>
</protein>
<organism evidence="1 2">
    <name type="scientific">Novosphingobium subterraneum</name>
    <dbReference type="NCBI Taxonomy" id="48936"/>
    <lineage>
        <taxon>Bacteria</taxon>
        <taxon>Pseudomonadati</taxon>
        <taxon>Pseudomonadota</taxon>
        <taxon>Alphaproteobacteria</taxon>
        <taxon>Sphingomonadales</taxon>
        <taxon>Sphingomonadaceae</taxon>
        <taxon>Novosphingobium</taxon>
    </lineage>
</organism>
<evidence type="ECO:0000313" key="2">
    <source>
        <dbReference type="Proteomes" id="UP000031338"/>
    </source>
</evidence>
<comment type="caution">
    <text evidence="1">The sequence shown here is derived from an EMBL/GenBank/DDBJ whole genome shotgun (WGS) entry which is preliminary data.</text>
</comment>
<dbReference type="RefSeq" id="WP_039337074.1">
    <property type="nucleotide sequence ID" value="NZ_JRVC01000022.1"/>
</dbReference>
<sequence>MSIETALLAALDTPTNNAAADQIGRFREFERKLKESGFEIQRQTFNIPLMGRVTSGHHQI</sequence>
<proteinExistence type="predicted"/>
<accession>A0A0B9A232</accession>
<keyword evidence="2" id="KW-1185">Reference proteome</keyword>
<gene>
    <name evidence="1" type="ORF">NJ75_03696</name>
</gene>
<name>A0A0B9A232_9SPHN</name>